<feature type="transmembrane region" description="Helical" evidence="1">
    <location>
        <begin position="379"/>
        <end position="404"/>
    </location>
</feature>
<gene>
    <name evidence="3" type="ORF">ENT43_01375</name>
</gene>
<evidence type="ECO:0000256" key="2">
    <source>
        <dbReference type="SAM" id="SignalP"/>
    </source>
</evidence>
<keyword evidence="1" id="KW-0812">Transmembrane</keyword>
<dbReference type="InterPro" id="IPR019283">
    <property type="entry name" value="DUF2330"/>
</dbReference>
<feature type="signal peptide" evidence="2">
    <location>
        <begin position="1"/>
        <end position="22"/>
    </location>
</feature>
<protein>
    <submittedName>
        <fullName evidence="3">DUF2330 domain-containing protein</fullName>
    </submittedName>
</protein>
<dbReference type="EMBL" id="DSYQ01000004">
    <property type="protein sequence ID" value="HGT70891.1"/>
    <property type="molecule type" value="Genomic_DNA"/>
</dbReference>
<feature type="transmembrane region" description="Helical" evidence="1">
    <location>
        <begin position="339"/>
        <end position="372"/>
    </location>
</feature>
<feature type="transmembrane region" description="Helical" evidence="1">
    <location>
        <begin position="416"/>
        <end position="437"/>
    </location>
</feature>
<feature type="chain" id="PRO_5027917889" evidence="2">
    <location>
        <begin position="23"/>
        <end position="444"/>
    </location>
</feature>
<evidence type="ECO:0000313" key="3">
    <source>
        <dbReference type="EMBL" id="HGT70891.1"/>
    </source>
</evidence>
<reference evidence="3" key="1">
    <citation type="journal article" date="2020" name="mSystems">
        <title>Genome- and Community-Level Interaction Insights into Carbon Utilization and Element Cycling Functions of Hydrothermarchaeota in Hydrothermal Sediment.</title>
        <authorList>
            <person name="Zhou Z."/>
            <person name="Liu Y."/>
            <person name="Xu W."/>
            <person name="Pan J."/>
            <person name="Luo Z.H."/>
            <person name="Li M."/>
        </authorList>
    </citation>
    <scope>NUCLEOTIDE SEQUENCE [LARGE SCALE GENOMIC DNA]</scope>
    <source>
        <strain evidence="3">SpSt-579</strain>
    </source>
</reference>
<evidence type="ECO:0000256" key="1">
    <source>
        <dbReference type="SAM" id="Phobius"/>
    </source>
</evidence>
<dbReference type="Pfam" id="PF10092">
    <property type="entry name" value="DUF2330"/>
    <property type="match status" value="1"/>
</dbReference>
<name>A0A7C4M1L0_UNCC3</name>
<organism evidence="3">
    <name type="scientific">candidate division CPR3 bacterium</name>
    <dbReference type="NCBI Taxonomy" id="2268181"/>
    <lineage>
        <taxon>Bacteria</taxon>
        <taxon>Bacteria division CPR3</taxon>
    </lineage>
</organism>
<keyword evidence="1" id="KW-0472">Membrane</keyword>
<keyword evidence="2" id="KW-0732">Signal</keyword>
<comment type="caution">
    <text evidence="3">The sequence shown here is derived from an EMBL/GenBank/DDBJ whole genome shotgun (WGS) entry which is preliminary data.</text>
</comment>
<sequence length="444" mass="50404">MKKILLVFFFLLVFFAPINTKADGGIMPPPDRWIYETDQRAVIISENGLETLILSVSYKGNAEDFAWIIPTPSKPEVSKGAVDIFEALEKLTNVNHGSNRIYNSLSLGEKTYDAAPTTTVIEKKKVGFYDIVVLESNDKDSLYNWLKDNSYNYPSYGKTILDDYIQNKWFFTAVKINNENIKEVQRDLRLGTITPLKLVFKTDKIIFPLKISSITMQEPIFNEENSNTTSEKPTNTDIENKKIAPISNIIPNNYTNIRLYVFADHKKQVGDFYTLYANWINSKDIRELTNDDNGNPWYSPQSKKMFLTVLNDSMGTKDMKNDLFLSNAENNKKIPTSQFWLNLFLTILLTTIIILSPLGLLYIIFMLLFIFIRSIAAKIVFLIFQIIIALSGITISTVLLVVLVQDPASMSDAISVLISSLLVTIVMITGIILEVVIGKRKKIL</sequence>
<accession>A0A7C4M1L0</accession>
<proteinExistence type="predicted"/>
<dbReference type="AlphaFoldDB" id="A0A7C4M1L0"/>
<keyword evidence="1" id="KW-1133">Transmembrane helix</keyword>